<feature type="repeat" description="NHL" evidence="2">
    <location>
        <begin position="70"/>
        <end position="100"/>
    </location>
</feature>
<evidence type="ECO:0000259" key="3">
    <source>
        <dbReference type="Pfam" id="PF25021"/>
    </source>
</evidence>
<sequence length="372" mass="35767">MPVAPSNAYVVTVGTQPLWQYCTVANGTGTATANVSNVGVACTTANAKVSTLAGSGSSGAANGIGAAASFYFPFGVAVDASGNVYVADQGNNLIRKITPTGVVSTLAGSGSSGSADGTGAAASFSYPYGVAVDASGTVYVADTFNHEIRKITSTGVVSTLAGSGSSGSADGTGTAASFSTPFGVAVDASGNVYVADQGNQLIRKITPTGVVSTLAGSGSLGSTDGIGTAASFNAPSGIAVDASGNVYVVDQGSHAIRKITPTGVVSTLAGSGSSGSADGIGTAASFSSPFGVAVDASANVYVADQGSHAIRKITPAGVVSTLAGSGSGGAADGIGTAASFNLPLGVAVDASGNVYVADTRNHEIRKITPVVP</sequence>
<feature type="repeat" description="NHL" evidence="2">
    <location>
        <begin position="112"/>
        <end position="154"/>
    </location>
</feature>
<dbReference type="InterPro" id="IPR001258">
    <property type="entry name" value="NHL_repeat"/>
</dbReference>
<dbReference type="PANTHER" id="PTHR13833">
    <property type="match status" value="1"/>
</dbReference>
<organism evidence="4 5">
    <name type="scientific">Cupriavidus pauculus</name>
    <dbReference type="NCBI Taxonomy" id="82633"/>
    <lineage>
        <taxon>Bacteria</taxon>
        <taxon>Pseudomonadati</taxon>
        <taxon>Pseudomonadota</taxon>
        <taxon>Betaproteobacteria</taxon>
        <taxon>Burkholderiales</taxon>
        <taxon>Burkholderiaceae</taxon>
        <taxon>Cupriavidus</taxon>
    </lineage>
</organism>
<dbReference type="Pfam" id="PF25021">
    <property type="entry name" value="TEN_NHL"/>
    <property type="match status" value="2"/>
</dbReference>
<accession>A0A2N5C5R7</accession>
<dbReference type="SUPFAM" id="SSF101898">
    <property type="entry name" value="NHL repeat"/>
    <property type="match status" value="1"/>
</dbReference>
<dbReference type="AlphaFoldDB" id="A0A2N5C5R7"/>
<protein>
    <recommendedName>
        <fullName evidence="3">Teneurin NHL domain-containing protein</fullName>
    </recommendedName>
</protein>
<comment type="caution">
    <text evidence="4">The sequence shown here is derived from an EMBL/GenBank/DDBJ whole genome shotgun (WGS) entry which is preliminary data.</text>
</comment>
<keyword evidence="1" id="KW-0677">Repeat</keyword>
<dbReference type="Proteomes" id="UP000234341">
    <property type="component" value="Unassembled WGS sequence"/>
</dbReference>
<dbReference type="Gene3D" id="2.120.10.30">
    <property type="entry name" value="TolB, C-terminal domain"/>
    <property type="match status" value="3"/>
</dbReference>
<feature type="domain" description="Teneurin NHL" evidence="3">
    <location>
        <begin position="118"/>
        <end position="166"/>
    </location>
</feature>
<dbReference type="CDD" id="cd14953">
    <property type="entry name" value="NHL_like_1"/>
    <property type="match status" value="1"/>
</dbReference>
<dbReference type="InterPro" id="IPR011042">
    <property type="entry name" value="6-blade_b-propeller_TolB-like"/>
</dbReference>
<feature type="repeat" description="NHL" evidence="2">
    <location>
        <begin position="220"/>
        <end position="262"/>
    </location>
</feature>
<evidence type="ECO:0000256" key="1">
    <source>
        <dbReference type="ARBA" id="ARBA00022737"/>
    </source>
</evidence>
<gene>
    <name evidence="4" type="ORF">CYJ10_26965</name>
</gene>
<evidence type="ECO:0000256" key="2">
    <source>
        <dbReference type="PROSITE-ProRule" id="PRU00504"/>
    </source>
</evidence>
<dbReference type="OrthoDB" id="9774579at2"/>
<feature type="domain" description="Teneurin NHL" evidence="3">
    <location>
        <begin position="228"/>
        <end position="274"/>
    </location>
</feature>
<dbReference type="Pfam" id="PF01436">
    <property type="entry name" value="NHL"/>
    <property type="match status" value="3"/>
</dbReference>
<feature type="repeat" description="NHL" evidence="2">
    <location>
        <begin position="340"/>
        <end position="370"/>
    </location>
</feature>
<dbReference type="PROSITE" id="PS51125">
    <property type="entry name" value="NHL"/>
    <property type="match status" value="4"/>
</dbReference>
<dbReference type="EMBL" id="PJRP01000017">
    <property type="protein sequence ID" value="PLP97553.1"/>
    <property type="molecule type" value="Genomic_DNA"/>
</dbReference>
<name>A0A2N5C5R7_9BURK</name>
<evidence type="ECO:0000313" key="5">
    <source>
        <dbReference type="Proteomes" id="UP000234341"/>
    </source>
</evidence>
<evidence type="ECO:0000313" key="4">
    <source>
        <dbReference type="EMBL" id="PLP97553.1"/>
    </source>
</evidence>
<dbReference type="InterPro" id="IPR056822">
    <property type="entry name" value="TEN_NHL"/>
</dbReference>
<reference evidence="4 5" key="1">
    <citation type="submission" date="2017-12" db="EMBL/GenBank/DDBJ databases">
        <title>Genome sequence of the active heterotrophic nitrifier-denitrifier, Cupriavidus pauculus UM1.</title>
        <authorList>
            <person name="Putonti C."/>
            <person name="Castignetti D."/>
        </authorList>
    </citation>
    <scope>NUCLEOTIDE SEQUENCE [LARGE SCALE GENOMIC DNA]</scope>
    <source>
        <strain evidence="4 5">UM1</strain>
    </source>
</reference>
<proteinExistence type="predicted"/>
<dbReference type="PANTHER" id="PTHR13833:SF71">
    <property type="entry name" value="NHL DOMAIN-CONTAINING PROTEIN"/>
    <property type="match status" value="1"/>
</dbReference>